<accession>A0A845QSJ4</accession>
<dbReference type="InterPro" id="IPR013324">
    <property type="entry name" value="RNA_pol_sigma_r3/r4-like"/>
</dbReference>
<proteinExistence type="predicted"/>
<organism evidence="1 2">
    <name type="scientific">Senegalia massiliensis</name>
    <dbReference type="NCBI Taxonomy" id="1720316"/>
    <lineage>
        <taxon>Bacteria</taxon>
        <taxon>Bacillati</taxon>
        <taxon>Bacillota</taxon>
        <taxon>Clostridia</taxon>
        <taxon>Eubacteriales</taxon>
        <taxon>Clostridiaceae</taxon>
        <taxon>Senegalia</taxon>
    </lineage>
</organism>
<evidence type="ECO:0000313" key="1">
    <source>
        <dbReference type="EMBL" id="NBI05777.1"/>
    </source>
</evidence>
<protein>
    <recommendedName>
        <fullName evidence="3">Sigma factor</fullName>
    </recommendedName>
</protein>
<dbReference type="AlphaFoldDB" id="A0A845QSJ4"/>
<gene>
    <name evidence="1" type="ORF">D3Z33_02770</name>
</gene>
<dbReference type="OrthoDB" id="1706986at2"/>
<dbReference type="EMBL" id="QXXA01000004">
    <property type="protein sequence ID" value="NBI05777.1"/>
    <property type="molecule type" value="Genomic_DNA"/>
</dbReference>
<dbReference type="Gene3D" id="1.10.10.10">
    <property type="entry name" value="Winged helix-like DNA-binding domain superfamily/Winged helix DNA-binding domain"/>
    <property type="match status" value="1"/>
</dbReference>
<sequence length="154" mass="18581">MKQIKKQYYKRAEKALYNYTQFKINILNMKEQLECLKNEDGVNCINYEGEKTSETNKITRQLEEQAIRNIKKEKQLKYKIKTTQHEVNKIDRALEGLTDIEKKVIELRYIKGYQWFNIAYEAQYNERWCKEIRTQALQKISISLFGYTALLEHE</sequence>
<name>A0A845QSJ4_9CLOT</name>
<keyword evidence="2" id="KW-1185">Reference proteome</keyword>
<evidence type="ECO:0008006" key="3">
    <source>
        <dbReference type="Google" id="ProtNLM"/>
    </source>
</evidence>
<dbReference type="SUPFAM" id="SSF88659">
    <property type="entry name" value="Sigma3 and sigma4 domains of RNA polymerase sigma factors"/>
    <property type="match status" value="1"/>
</dbReference>
<reference evidence="1 2" key="1">
    <citation type="submission" date="2018-08" db="EMBL/GenBank/DDBJ databases">
        <title>Murine metabolic-syndrome-specific gut microbial biobank.</title>
        <authorList>
            <person name="Liu C."/>
        </authorList>
    </citation>
    <scope>NUCLEOTIDE SEQUENCE [LARGE SCALE GENOMIC DNA]</scope>
    <source>
        <strain evidence="1 2">583</strain>
    </source>
</reference>
<dbReference type="InterPro" id="IPR036388">
    <property type="entry name" value="WH-like_DNA-bd_sf"/>
</dbReference>
<dbReference type="Proteomes" id="UP000467132">
    <property type="component" value="Unassembled WGS sequence"/>
</dbReference>
<dbReference type="RefSeq" id="WP_160196266.1">
    <property type="nucleotide sequence ID" value="NZ_QXXA01000004.1"/>
</dbReference>
<comment type="caution">
    <text evidence="1">The sequence shown here is derived from an EMBL/GenBank/DDBJ whole genome shotgun (WGS) entry which is preliminary data.</text>
</comment>
<evidence type="ECO:0000313" key="2">
    <source>
        <dbReference type="Proteomes" id="UP000467132"/>
    </source>
</evidence>